<dbReference type="RefSeq" id="WP_379070914.1">
    <property type="nucleotide sequence ID" value="NZ_JBHTIT010000001.1"/>
</dbReference>
<dbReference type="Proteomes" id="UP001597044">
    <property type="component" value="Unassembled WGS sequence"/>
</dbReference>
<dbReference type="SUPFAM" id="SSF56214">
    <property type="entry name" value="4'-phosphopantetheinyl transferase"/>
    <property type="match status" value="1"/>
</dbReference>
<evidence type="ECO:0000313" key="5">
    <source>
        <dbReference type="Proteomes" id="UP001597044"/>
    </source>
</evidence>
<dbReference type="InterPro" id="IPR008278">
    <property type="entry name" value="4-PPantetheinyl_Trfase_dom"/>
</dbReference>
<evidence type="ECO:0000313" key="4">
    <source>
        <dbReference type="EMBL" id="MFD0950322.1"/>
    </source>
</evidence>
<dbReference type="InterPro" id="IPR037143">
    <property type="entry name" value="4-PPantetheinyl_Trfase_dom_sf"/>
</dbReference>
<name>A0ABW3HGF3_9GAMM</name>
<comment type="caution">
    <text evidence="4">The sequence shown here is derived from an EMBL/GenBank/DDBJ whole genome shotgun (WGS) entry which is preliminary data.</text>
</comment>
<comment type="similarity">
    <text evidence="1">Belongs to the P-Pant transferase superfamily. Gsp/Sfp/HetI/AcpT family.</text>
</comment>
<proteinExistence type="inferred from homology"/>
<evidence type="ECO:0000259" key="3">
    <source>
        <dbReference type="Pfam" id="PF01648"/>
    </source>
</evidence>
<dbReference type="PANTHER" id="PTHR12215:SF10">
    <property type="entry name" value="L-AMINOADIPATE-SEMIALDEHYDE DEHYDROGENASE-PHOSPHOPANTETHEINYL TRANSFERASE"/>
    <property type="match status" value="1"/>
</dbReference>
<accession>A0ABW3HGF3</accession>
<dbReference type="EMBL" id="JBHTIT010000001">
    <property type="protein sequence ID" value="MFD0950322.1"/>
    <property type="molecule type" value="Genomic_DNA"/>
</dbReference>
<dbReference type="PANTHER" id="PTHR12215">
    <property type="entry name" value="PHOSPHOPANTETHEINE TRANSFERASE"/>
    <property type="match status" value="1"/>
</dbReference>
<protein>
    <submittedName>
        <fullName evidence="4">4'-phosphopantetheinyl transferase family protein</fullName>
    </submittedName>
</protein>
<dbReference type="InterPro" id="IPR050559">
    <property type="entry name" value="P-Pant_transferase_sf"/>
</dbReference>
<dbReference type="Pfam" id="PF01648">
    <property type="entry name" value="ACPS"/>
    <property type="match status" value="1"/>
</dbReference>
<evidence type="ECO:0000256" key="1">
    <source>
        <dbReference type="ARBA" id="ARBA00010990"/>
    </source>
</evidence>
<reference evidence="5" key="1">
    <citation type="journal article" date="2019" name="Int. J. Syst. Evol. Microbiol.">
        <title>The Global Catalogue of Microorganisms (GCM) 10K type strain sequencing project: providing services to taxonomists for standard genome sequencing and annotation.</title>
        <authorList>
            <consortium name="The Broad Institute Genomics Platform"/>
            <consortium name="The Broad Institute Genome Sequencing Center for Infectious Disease"/>
            <person name="Wu L."/>
            <person name="Ma J."/>
        </authorList>
    </citation>
    <scope>NUCLEOTIDE SEQUENCE [LARGE SCALE GENOMIC DNA]</scope>
    <source>
        <strain evidence="5">CCUG 63419</strain>
    </source>
</reference>
<organism evidence="4 5">
    <name type="scientific">Paraperlucidibaca wandonensis</name>
    <dbReference type="NCBI Taxonomy" id="1268273"/>
    <lineage>
        <taxon>Bacteria</taxon>
        <taxon>Pseudomonadati</taxon>
        <taxon>Pseudomonadota</taxon>
        <taxon>Gammaproteobacteria</taxon>
        <taxon>Moraxellales</taxon>
        <taxon>Moraxellaceae</taxon>
        <taxon>Paraperlucidibaca</taxon>
    </lineage>
</organism>
<gene>
    <name evidence="4" type="ORF">ACFQ0F_07975</name>
</gene>
<evidence type="ECO:0000256" key="2">
    <source>
        <dbReference type="ARBA" id="ARBA00022679"/>
    </source>
</evidence>
<sequence>MSMISAAIAAPARGGRVIYNVDTQGCIRDGAAPEHITVYIAALEPLPADSLRQRQRAQVLSWLAEHDDNSLTPPELQTTDLGKPYWPDGRWQLNWSHSQYIVALAIAPHEFFQQQTASNTKSESESESETLAGALGIDLEVLGRSRSREALINRYYHPNEHSLADTDLGFLSIWTRKEAVVKAQGMGLRIDLKSLNTATAVIEHVQLGQWHSLTVSLNEPNAAPTEIGVLSLSWPAALAL</sequence>
<dbReference type="Gene3D" id="3.90.470.20">
    <property type="entry name" value="4'-phosphopantetheinyl transferase domain"/>
    <property type="match status" value="2"/>
</dbReference>
<keyword evidence="2 4" id="KW-0808">Transferase</keyword>
<feature type="domain" description="4'-phosphopantetheinyl transferase" evidence="3">
    <location>
        <begin position="135"/>
        <end position="199"/>
    </location>
</feature>
<dbReference type="GO" id="GO:0016740">
    <property type="term" value="F:transferase activity"/>
    <property type="evidence" value="ECO:0007669"/>
    <property type="project" value="UniProtKB-KW"/>
</dbReference>
<keyword evidence="5" id="KW-1185">Reference proteome</keyword>